<dbReference type="InterPro" id="IPR012902">
    <property type="entry name" value="N_methyl_site"/>
</dbReference>
<comment type="caution">
    <text evidence="2">The sequence shown here is derived from an EMBL/GenBank/DDBJ whole genome shotgun (WGS) entry which is preliminary data.</text>
</comment>
<proteinExistence type="predicted"/>
<gene>
    <name evidence="2" type="ORF">A2160_06000</name>
</gene>
<evidence type="ECO:0000256" key="1">
    <source>
        <dbReference type="SAM" id="Phobius"/>
    </source>
</evidence>
<reference evidence="2 3" key="1">
    <citation type="journal article" date="2016" name="Nat. Commun.">
        <title>Thousands of microbial genomes shed light on interconnected biogeochemical processes in an aquifer system.</title>
        <authorList>
            <person name="Anantharaman K."/>
            <person name="Brown C.T."/>
            <person name="Hug L.A."/>
            <person name="Sharon I."/>
            <person name="Castelle C.J."/>
            <person name="Probst A.J."/>
            <person name="Thomas B.C."/>
            <person name="Singh A."/>
            <person name="Wilkins M.J."/>
            <person name="Karaoz U."/>
            <person name="Brodie E.L."/>
            <person name="Williams K.H."/>
            <person name="Hubbard S.S."/>
            <person name="Banfield J.F."/>
        </authorList>
    </citation>
    <scope>NUCLEOTIDE SEQUENCE [LARGE SCALE GENOMIC DNA]</scope>
</reference>
<name>A0A1F5E591_9BACT</name>
<dbReference type="STRING" id="1797457.A2160_06000"/>
<evidence type="ECO:0008006" key="4">
    <source>
        <dbReference type="Google" id="ProtNLM"/>
    </source>
</evidence>
<keyword evidence="1" id="KW-1133">Transmembrane helix</keyword>
<dbReference type="EMBL" id="MEZK01000020">
    <property type="protein sequence ID" value="OGD62567.1"/>
    <property type="molecule type" value="Genomic_DNA"/>
</dbReference>
<protein>
    <recommendedName>
        <fullName evidence="4">Type IV pilus modification protein PilV</fullName>
    </recommendedName>
</protein>
<feature type="transmembrane region" description="Helical" evidence="1">
    <location>
        <begin position="12"/>
        <end position="35"/>
    </location>
</feature>
<keyword evidence="1" id="KW-0472">Membrane</keyword>
<accession>A0A1F5E591</accession>
<sequence length="132" mass="14456">MKNYQRGQTILEVLIALAVAGFILTAIAATMVITLNNAQFVKQKAQALHYLEEGIENVRISRDTSSDWNTFVLAHTTPQQENLDGGTFTRITTVTVGAPPNDDRVTGVVTVSWSDVKGTHQVISTTILGQWE</sequence>
<dbReference type="AlphaFoldDB" id="A0A1F5E591"/>
<keyword evidence="1" id="KW-0812">Transmembrane</keyword>
<evidence type="ECO:0000313" key="2">
    <source>
        <dbReference type="EMBL" id="OGD62567.1"/>
    </source>
</evidence>
<dbReference type="Proteomes" id="UP000177006">
    <property type="component" value="Unassembled WGS sequence"/>
</dbReference>
<evidence type="ECO:0000313" key="3">
    <source>
        <dbReference type="Proteomes" id="UP000177006"/>
    </source>
</evidence>
<dbReference type="Pfam" id="PF07963">
    <property type="entry name" value="N_methyl"/>
    <property type="match status" value="1"/>
</dbReference>
<organism evidence="2 3">
    <name type="scientific">Candidatus Beckwithbacteria bacterium RBG_13_42_9</name>
    <dbReference type="NCBI Taxonomy" id="1797457"/>
    <lineage>
        <taxon>Bacteria</taxon>
        <taxon>Candidatus Beckwithiibacteriota</taxon>
    </lineage>
</organism>